<dbReference type="GO" id="GO:0009252">
    <property type="term" value="P:peptidoglycan biosynthetic process"/>
    <property type="evidence" value="ECO:0007669"/>
    <property type="project" value="UniProtKB-UniRule"/>
</dbReference>
<dbReference type="InterPro" id="IPR000715">
    <property type="entry name" value="Glycosyl_transferase_4"/>
</dbReference>
<dbReference type="InterPro" id="IPR003524">
    <property type="entry name" value="PNAcMuramoyl-5peptid_Trfase"/>
</dbReference>
<dbReference type="GO" id="GO:0008360">
    <property type="term" value="P:regulation of cell shape"/>
    <property type="evidence" value="ECO:0007669"/>
    <property type="project" value="UniProtKB-KW"/>
</dbReference>
<dbReference type="CDD" id="cd06852">
    <property type="entry name" value="GT_MraY"/>
    <property type="match status" value="1"/>
</dbReference>
<feature type="transmembrane region" description="Helical" evidence="12">
    <location>
        <begin position="302"/>
        <end position="320"/>
    </location>
</feature>
<keyword evidence="4 12" id="KW-0808">Transferase</keyword>
<dbReference type="NCBIfam" id="TIGR00445">
    <property type="entry name" value="mraY"/>
    <property type="match status" value="1"/>
</dbReference>
<reference evidence="15" key="1">
    <citation type="submission" date="2017-02" db="EMBL/GenBank/DDBJ databases">
        <title>Delving into the versatile metabolic prowess of the omnipresent phylum Bacteroidetes.</title>
        <authorList>
            <person name="Nobu M.K."/>
            <person name="Mei R."/>
            <person name="Narihiro T."/>
            <person name="Kuroda K."/>
            <person name="Liu W.-T."/>
        </authorList>
    </citation>
    <scope>NUCLEOTIDE SEQUENCE</scope>
    <source>
        <strain evidence="15">ADurb.Bin276</strain>
    </source>
</reference>
<dbReference type="GO" id="GO:0051992">
    <property type="term" value="F:UDP-N-acetylmuramoyl-L-alanyl-D-glutamyl-meso-2,6-diaminopimelyl-D-alanyl-D-alanine:undecaprenyl-phosphate transferase activity"/>
    <property type="evidence" value="ECO:0007669"/>
    <property type="project" value="RHEA"/>
</dbReference>
<feature type="transmembrane region" description="Helical" evidence="12">
    <location>
        <begin position="12"/>
        <end position="29"/>
    </location>
</feature>
<evidence type="ECO:0000256" key="5">
    <source>
        <dbReference type="ARBA" id="ARBA00022692"/>
    </source>
</evidence>
<keyword evidence="12 14" id="KW-0460">Magnesium</keyword>
<evidence type="ECO:0000256" key="11">
    <source>
        <dbReference type="ARBA" id="ARBA00023316"/>
    </source>
</evidence>
<comment type="caution">
    <text evidence="15">The sequence shown here is derived from an EMBL/GenBank/DDBJ whole genome shotgun (WGS) entry which is preliminary data.</text>
</comment>
<dbReference type="Pfam" id="PF10555">
    <property type="entry name" value="MraY_sig1"/>
    <property type="match status" value="1"/>
</dbReference>
<evidence type="ECO:0000256" key="12">
    <source>
        <dbReference type="HAMAP-Rule" id="MF_00038"/>
    </source>
</evidence>
<dbReference type="PROSITE" id="PS01348">
    <property type="entry name" value="MRAY_2"/>
    <property type="match status" value="1"/>
</dbReference>
<keyword evidence="12 14" id="KW-0479">Metal-binding</keyword>
<dbReference type="GO" id="GO:0005886">
    <property type="term" value="C:plasma membrane"/>
    <property type="evidence" value="ECO:0007669"/>
    <property type="project" value="UniProtKB-SubCell"/>
</dbReference>
<feature type="binding site" evidence="14">
    <location>
        <position position="171"/>
    </location>
    <ligand>
        <name>Mg(2+)</name>
        <dbReference type="ChEBI" id="CHEBI:18420"/>
    </ligand>
</feature>
<keyword evidence="10 12" id="KW-0131">Cell cycle</keyword>
<organism evidence="15">
    <name type="scientific">Candidatus Atribacter allofermentans</name>
    <dbReference type="NCBI Taxonomy" id="1852833"/>
    <lineage>
        <taxon>Bacteria</taxon>
        <taxon>Pseudomonadati</taxon>
        <taxon>Atribacterota</taxon>
        <taxon>Atribacteria</taxon>
        <taxon>Atribacterales</taxon>
        <taxon>Atribacteraceae</taxon>
        <taxon>Atribacter</taxon>
    </lineage>
</organism>
<dbReference type="EC" id="2.7.8.13" evidence="12 13"/>
<evidence type="ECO:0000313" key="15">
    <source>
        <dbReference type="EMBL" id="OQA60593.1"/>
    </source>
</evidence>
<proteinExistence type="inferred from homology"/>
<comment type="similarity">
    <text evidence="2 12">Belongs to the glycosyltransferase 4 family. MraY subfamily.</text>
</comment>
<keyword evidence="7 12" id="KW-0573">Peptidoglycan synthesis</keyword>
<dbReference type="AlphaFoldDB" id="A0A1V5T261"/>
<comment type="cofactor">
    <cofactor evidence="12 14">
        <name>Mg(2+)</name>
        <dbReference type="ChEBI" id="CHEBI:18420"/>
    </cofactor>
</comment>
<evidence type="ECO:0000256" key="14">
    <source>
        <dbReference type="PIRSR" id="PIRSR600715-1"/>
    </source>
</evidence>
<protein>
    <recommendedName>
        <fullName evidence="12 13">Phospho-N-acetylmuramoyl-pentapeptide-transferase</fullName>
        <ecNumber evidence="12 13">2.7.8.13</ecNumber>
    </recommendedName>
    <alternativeName>
        <fullName evidence="12">UDP-MurNAc-pentapeptide phosphotransferase</fullName>
    </alternativeName>
</protein>
<comment type="pathway">
    <text evidence="12">Cell wall biogenesis; peptidoglycan biosynthesis.</text>
</comment>
<feature type="binding site" evidence="14">
    <location>
        <position position="231"/>
    </location>
    <ligand>
        <name>Mg(2+)</name>
        <dbReference type="ChEBI" id="CHEBI:18420"/>
    </ligand>
</feature>
<dbReference type="GO" id="GO:0046872">
    <property type="term" value="F:metal ion binding"/>
    <property type="evidence" value="ECO:0007669"/>
    <property type="project" value="UniProtKB-KW"/>
</dbReference>
<feature type="transmembrane region" description="Helical" evidence="12">
    <location>
        <begin position="153"/>
        <end position="173"/>
    </location>
</feature>
<evidence type="ECO:0000256" key="10">
    <source>
        <dbReference type="ARBA" id="ARBA00023306"/>
    </source>
</evidence>
<dbReference type="EMBL" id="MWBQ01000035">
    <property type="protein sequence ID" value="OQA60593.1"/>
    <property type="molecule type" value="Genomic_DNA"/>
</dbReference>
<accession>A0A1V5T261</accession>
<evidence type="ECO:0000256" key="7">
    <source>
        <dbReference type="ARBA" id="ARBA00022984"/>
    </source>
</evidence>
<keyword evidence="8 12" id="KW-1133">Transmembrane helix</keyword>
<dbReference type="PANTHER" id="PTHR22926">
    <property type="entry name" value="PHOSPHO-N-ACETYLMURAMOYL-PENTAPEPTIDE-TRANSFERASE"/>
    <property type="match status" value="1"/>
</dbReference>
<evidence type="ECO:0000256" key="4">
    <source>
        <dbReference type="ARBA" id="ARBA00022679"/>
    </source>
</evidence>
<evidence type="ECO:0000256" key="8">
    <source>
        <dbReference type="ARBA" id="ARBA00022989"/>
    </source>
</evidence>
<feature type="transmembrane region" description="Helical" evidence="12">
    <location>
        <begin position="179"/>
        <end position="198"/>
    </location>
</feature>
<feature type="transmembrane region" description="Helical" evidence="12">
    <location>
        <begin position="205"/>
        <end position="223"/>
    </location>
</feature>
<comment type="subcellular location">
    <subcellularLocation>
        <location evidence="12">Cell membrane</location>
        <topology evidence="12">Multi-pass membrane protein</topology>
    </subcellularLocation>
    <subcellularLocation>
        <location evidence="1">Membrane</location>
        <topology evidence="1">Multi-pass membrane protein</topology>
    </subcellularLocation>
</comment>
<evidence type="ECO:0000256" key="13">
    <source>
        <dbReference type="NCBIfam" id="TIGR00445"/>
    </source>
</evidence>
<evidence type="ECO:0000256" key="3">
    <source>
        <dbReference type="ARBA" id="ARBA00022618"/>
    </source>
</evidence>
<feature type="transmembrane region" description="Helical" evidence="12">
    <location>
        <begin position="113"/>
        <end position="132"/>
    </location>
</feature>
<dbReference type="Proteomes" id="UP000485569">
    <property type="component" value="Unassembled WGS sequence"/>
</dbReference>
<dbReference type="GO" id="GO:0051301">
    <property type="term" value="P:cell division"/>
    <property type="evidence" value="ECO:0007669"/>
    <property type="project" value="UniProtKB-KW"/>
</dbReference>
<evidence type="ECO:0000256" key="6">
    <source>
        <dbReference type="ARBA" id="ARBA00022960"/>
    </source>
</evidence>
<feature type="transmembrane region" description="Helical" evidence="12">
    <location>
        <begin position="81"/>
        <end position="101"/>
    </location>
</feature>
<feature type="transmembrane region" description="Helical" evidence="12">
    <location>
        <begin position="57"/>
        <end position="74"/>
    </location>
</feature>
<dbReference type="GO" id="GO:0071555">
    <property type="term" value="P:cell wall organization"/>
    <property type="evidence" value="ECO:0007669"/>
    <property type="project" value="UniProtKB-KW"/>
</dbReference>
<feature type="transmembrane region" description="Helical" evidence="12">
    <location>
        <begin position="243"/>
        <end position="273"/>
    </location>
</feature>
<sequence>MKLGIIPNDILIAFLLAFVVGMVFFPLFIRWQQQRHLGQKIKKEGPNLHLHKENTPSMGGIVIFIALLVVFGVGRQYWLNNLLPVVLLAGYTILGLVDDWYKSYLEKPWGIKARYKILFQIVLAGIVLWLAMDGMPTQIIIPFSRYVIPMSRPLFFGYGIFIIIATSNAFNIADGLDGLAGGSGILTFLFWGLLLLTLGKTQLSWLAFGAIGGLTAFLWFNIWPAGIFMGDSGSLGLGALLGFMALISGQSLLIIFSALVFFVDTLSVILQVFSFKILGRRLFLMSPIHHHFELKGMKETQITVRFWIIQAIGITVAWLGRVQ</sequence>
<keyword evidence="12" id="KW-1003">Cell membrane</keyword>
<keyword evidence="9 12" id="KW-0472">Membrane</keyword>
<comment type="function">
    <text evidence="12">Catalyzes the initial step of the lipid cycle reactions in the biosynthesis of the cell wall peptidoglycan: transfers peptidoglycan precursor phospho-MurNAc-pentapeptide from UDP-MurNAc-pentapeptide onto the lipid carrier undecaprenyl phosphate, yielding undecaprenyl-pyrophosphoryl-MurNAc-pentapeptide, known as lipid I.</text>
</comment>
<evidence type="ECO:0000256" key="2">
    <source>
        <dbReference type="ARBA" id="ARBA00005583"/>
    </source>
</evidence>
<dbReference type="UniPathway" id="UPA00219"/>
<keyword evidence="5 12" id="KW-0812">Transmembrane</keyword>
<name>A0A1V5T261_9BACT</name>
<dbReference type="PROSITE" id="PS01347">
    <property type="entry name" value="MRAY_1"/>
    <property type="match status" value="1"/>
</dbReference>
<keyword evidence="6 12" id="KW-0133">Cell shape</keyword>
<dbReference type="InterPro" id="IPR018480">
    <property type="entry name" value="PNAcMuramoyl-5peptid_Trfase_CS"/>
</dbReference>
<dbReference type="GO" id="GO:0008963">
    <property type="term" value="F:phospho-N-acetylmuramoyl-pentapeptide-transferase activity"/>
    <property type="evidence" value="ECO:0007669"/>
    <property type="project" value="UniProtKB-UniRule"/>
</dbReference>
<comment type="catalytic activity">
    <reaction evidence="12">
        <text>UDP-N-acetyl-alpha-D-muramoyl-L-alanyl-gamma-D-glutamyl-meso-2,6-diaminopimeloyl-D-alanyl-D-alanine + di-trans,octa-cis-undecaprenyl phosphate = di-trans,octa-cis-undecaprenyl diphospho-N-acetyl-alpha-D-muramoyl-L-alanyl-D-glutamyl-meso-2,6-diaminopimeloyl-D-alanyl-D-alanine + UMP</text>
        <dbReference type="Rhea" id="RHEA:28386"/>
        <dbReference type="ChEBI" id="CHEBI:57865"/>
        <dbReference type="ChEBI" id="CHEBI:60392"/>
        <dbReference type="ChEBI" id="CHEBI:61386"/>
        <dbReference type="ChEBI" id="CHEBI:61387"/>
        <dbReference type="EC" id="2.7.8.13"/>
    </reaction>
</comment>
<evidence type="ECO:0000256" key="9">
    <source>
        <dbReference type="ARBA" id="ARBA00023136"/>
    </source>
</evidence>
<keyword evidence="11 12" id="KW-0961">Cell wall biogenesis/degradation</keyword>
<dbReference type="Pfam" id="PF00953">
    <property type="entry name" value="Glycos_transf_4"/>
    <property type="match status" value="1"/>
</dbReference>
<dbReference type="HAMAP" id="MF_00038">
    <property type="entry name" value="MraY"/>
    <property type="match status" value="1"/>
</dbReference>
<keyword evidence="3 12" id="KW-0132">Cell division</keyword>
<evidence type="ECO:0000256" key="1">
    <source>
        <dbReference type="ARBA" id="ARBA00004141"/>
    </source>
</evidence>
<dbReference type="PANTHER" id="PTHR22926:SF5">
    <property type="entry name" value="PHOSPHO-N-ACETYLMURAMOYL-PENTAPEPTIDE-TRANSFERASE HOMOLOG"/>
    <property type="match status" value="1"/>
</dbReference>
<gene>
    <name evidence="12 15" type="primary">mraY</name>
    <name evidence="15" type="ORF">BWY41_00569</name>
</gene>